<evidence type="ECO:0000256" key="1">
    <source>
        <dbReference type="SAM" id="MobiDB-lite"/>
    </source>
</evidence>
<dbReference type="OrthoDB" id="2120701at2759"/>
<evidence type="ECO:0000259" key="2">
    <source>
        <dbReference type="Pfam" id="PF02399"/>
    </source>
</evidence>
<sequence>MGCNGPQLHFSKQQRVHFWRELWSELRSWQSAVSASCTQASGHAQPRCASTFKQMAESTTPQQQGPAASLSDGKEGTRPAGSPPSIGGGSGATRSSAAAPNSSTPPPHPMHEVVYGANSGAEIKAGPARTGDTCGPPRDDALPPAAIRALVASAARGFLTYSKRGHRIFRKVAGTLCQRAREELGSAGLLWSKAAWDGSLHAAMAGLQALAGTADAGLQEGFEKVLTSIRQAHMEGLQRPASASRGAHRTAASPAAASPAATSQARPPAGGASRKARKAKELLASYLFGAKVPHGLLCGECSNPATYALRGGKEGGNLKCFCGAHRPVRTRCFQIEKARAEWARVCEAFKLKKELARALDEEAELGSRHACDGYQHDNFRWDATPKSKLLNAKLLLIGGVESNPGPALQSQGNENKDAPAPDVSPCRQLVNLPSREDVEQSWRPACGQRAVPEEFEKWQKNGKLYEQVDPSPADSKGGIASRASDRVVTGGIERPEFPEEMPRADAELLQRELSHLDRIEDGLLTALVEDNRADEEDRLSTSLGETAGAAVKGCGATAEKSGGNQRSATSAASESGFGRSGSEEEGEDIEGAEFESVGESGDVETSQDRLMIDDGSQDEENPVVAQGRFRAARESDSELDVSQLQAQGFKPGARLLPLRSKCSAEEGSPSQGSSASNGRWAAAQAHQQLRKRRVCDEATPSPQTRRRRRVLLPSSESSGENGSVSARRSGAAGSEEEVQHPGGDVLVPDASASSDGPLEPEDDGGFDESDFGEEFTNLCMIVPRLRPQTISRDPGPASSDPHPASGPHPGATEPAPTEVADRKRASSSRESSPAPSGSRGPEARAKRVYCQDAPEENPEPPAGELAEHHPVGGAPIVQEMGLEARQDTTELAPTRDQDSVGSLLRHTTAVYGQQWFKSKESPTGRGPKDLAVAWKTLHGHGIVVAADSARDSAAKMFTSFPDVPALLAYCARLRGQRKHRYECLLEETPSLLYFGLDYYVPLSVCAGDSEEAVGARDADFAERKQHFERLRDGFLEAVLGVLGEAVRFEESTAHGAVAGGFRYSVHGVLKGFYLEDSRARSLFAKAFDHFQKNPPPHLARSAEFVWTEDQRGRPKLIWDGTVYSKFQNWRMLWSSKKGSDRVLEPSEGSSELIVDHLAGLYSAAELQCCAQLDAARLEAYLQQHAPTLSRPQRPTMRVRDAGLPEDGGQNRADLGEQEQRVLVEYYQQEHPGATLARVHVVGSGVFTVHFDVPEPTCLLAGRPHTSPGNNNTYLLYRRSRPGVAFYKCHSATCSGIARLLHLETGQITGWTEDYVKVDGMRPYPPFSINSPARKTILTSANKGIGKSKEGNDWLERLLQRFPFANFVMVAANVTLARKYAEDLTRRGIEATLYLDVTGRIDDGRVVVCVNSLPRLAASFDVVIMDEMDMILSNMNSDVMARKKMVFLALEGVTRHAKIVLGMDANIGSPRVMQWLHMVRPEAALHTIRNRGVYPGERKATIKYIPATKRFQKDPYGPAIAETMESLQRGEHVIAPSSSKTYVLKLEEAFKQRFPSDGRTAKSGKFFYSKPTTKAAKDALELAVTDPDTHMTADLCASSPVIGPGIS</sequence>
<proteinExistence type="predicted"/>
<organism evidence="3 4">
    <name type="scientific">Klebsormidium nitens</name>
    <name type="common">Green alga</name>
    <name type="synonym">Ulothrix nitens</name>
    <dbReference type="NCBI Taxonomy" id="105231"/>
    <lineage>
        <taxon>Eukaryota</taxon>
        <taxon>Viridiplantae</taxon>
        <taxon>Streptophyta</taxon>
        <taxon>Klebsormidiophyceae</taxon>
        <taxon>Klebsormidiales</taxon>
        <taxon>Klebsormidiaceae</taxon>
        <taxon>Klebsormidium</taxon>
    </lineage>
</organism>
<evidence type="ECO:0000313" key="4">
    <source>
        <dbReference type="Proteomes" id="UP000054558"/>
    </source>
</evidence>
<dbReference type="EMBL" id="DF237273">
    <property type="protein sequence ID" value="GAQ86983.1"/>
    <property type="molecule type" value="Genomic_DNA"/>
</dbReference>
<keyword evidence="4" id="KW-1185">Reference proteome</keyword>
<name>A0A1Y1I8W1_KLENI</name>
<feature type="region of interest" description="Disordered" evidence="1">
    <location>
        <begin position="53"/>
        <end position="113"/>
    </location>
</feature>
<feature type="compositionally biased region" description="Low complexity" evidence="1">
    <location>
        <begin position="92"/>
        <end position="102"/>
    </location>
</feature>
<feature type="region of interest" description="Disordered" evidence="1">
    <location>
        <begin position="466"/>
        <end position="485"/>
    </location>
</feature>
<protein>
    <recommendedName>
        <fullName evidence="2">Replication origin-binding protein domain-containing protein</fullName>
    </recommendedName>
</protein>
<feature type="region of interest" description="Disordered" evidence="1">
    <location>
        <begin position="405"/>
        <end position="427"/>
    </location>
</feature>
<dbReference type="GO" id="GO:0003688">
    <property type="term" value="F:DNA replication origin binding"/>
    <property type="evidence" value="ECO:0007669"/>
    <property type="project" value="InterPro"/>
</dbReference>
<dbReference type="Pfam" id="PF02399">
    <property type="entry name" value="Herpes_ori_bp"/>
    <property type="match status" value="1"/>
</dbReference>
<feature type="domain" description="Replication origin-binding protein" evidence="2">
    <location>
        <begin position="1330"/>
        <end position="1494"/>
    </location>
</feature>
<feature type="compositionally biased region" description="Low complexity" evidence="1">
    <location>
        <begin position="714"/>
        <end position="733"/>
    </location>
</feature>
<feature type="compositionally biased region" description="Polar residues" evidence="1">
    <location>
        <begin position="668"/>
        <end position="677"/>
    </location>
</feature>
<feature type="compositionally biased region" description="Low complexity" evidence="1">
    <location>
        <begin position="828"/>
        <end position="840"/>
    </location>
</feature>
<dbReference type="GO" id="GO:0005524">
    <property type="term" value="F:ATP binding"/>
    <property type="evidence" value="ECO:0007669"/>
    <property type="project" value="InterPro"/>
</dbReference>
<accession>A0A1Y1I8W1</accession>
<dbReference type="GO" id="GO:0006260">
    <property type="term" value="P:DNA replication"/>
    <property type="evidence" value="ECO:0007669"/>
    <property type="project" value="InterPro"/>
</dbReference>
<feature type="compositionally biased region" description="Polar residues" evidence="1">
    <location>
        <begin position="53"/>
        <end position="66"/>
    </location>
</feature>
<reference evidence="3 4" key="1">
    <citation type="journal article" date="2014" name="Nat. Commun.">
        <title>Klebsormidium flaccidum genome reveals primary factors for plant terrestrial adaptation.</title>
        <authorList>
            <person name="Hori K."/>
            <person name="Maruyama F."/>
            <person name="Fujisawa T."/>
            <person name="Togashi T."/>
            <person name="Yamamoto N."/>
            <person name="Seo M."/>
            <person name="Sato S."/>
            <person name="Yamada T."/>
            <person name="Mori H."/>
            <person name="Tajima N."/>
            <person name="Moriyama T."/>
            <person name="Ikeuchi M."/>
            <person name="Watanabe M."/>
            <person name="Wada H."/>
            <person name="Kobayashi K."/>
            <person name="Saito M."/>
            <person name="Masuda T."/>
            <person name="Sasaki-Sekimoto Y."/>
            <person name="Mashiguchi K."/>
            <person name="Awai K."/>
            <person name="Shimojima M."/>
            <person name="Masuda S."/>
            <person name="Iwai M."/>
            <person name="Nobusawa T."/>
            <person name="Narise T."/>
            <person name="Kondo S."/>
            <person name="Saito H."/>
            <person name="Sato R."/>
            <person name="Murakawa M."/>
            <person name="Ihara Y."/>
            <person name="Oshima-Yamada Y."/>
            <person name="Ohtaka K."/>
            <person name="Satoh M."/>
            <person name="Sonobe K."/>
            <person name="Ishii M."/>
            <person name="Ohtani R."/>
            <person name="Kanamori-Sato M."/>
            <person name="Honoki R."/>
            <person name="Miyazaki D."/>
            <person name="Mochizuki H."/>
            <person name="Umetsu J."/>
            <person name="Higashi K."/>
            <person name="Shibata D."/>
            <person name="Kamiya Y."/>
            <person name="Sato N."/>
            <person name="Nakamura Y."/>
            <person name="Tabata S."/>
            <person name="Ida S."/>
            <person name="Kurokawa K."/>
            <person name="Ohta H."/>
        </authorList>
    </citation>
    <scope>NUCLEOTIDE SEQUENCE [LARGE SCALE GENOMIC DNA]</scope>
    <source>
        <strain evidence="3 4">NIES-2285</strain>
    </source>
</reference>
<feature type="compositionally biased region" description="Acidic residues" evidence="1">
    <location>
        <begin position="583"/>
        <end position="593"/>
    </location>
</feature>
<feature type="compositionally biased region" description="Low complexity" evidence="1">
    <location>
        <begin position="249"/>
        <end position="273"/>
    </location>
</feature>
<feature type="compositionally biased region" description="Acidic residues" evidence="1">
    <location>
        <begin position="758"/>
        <end position="773"/>
    </location>
</feature>
<feature type="region of interest" description="Disordered" evidence="1">
    <location>
        <begin position="1186"/>
        <end position="1211"/>
    </location>
</feature>
<feature type="region of interest" description="Disordered" evidence="1">
    <location>
        <begin position="634"/>
        <end position="869"/>
    </location>
</feature>
<feature type="region of interest" description="Disordered" evidence="1">
    <location>
        <begin position="555"/>
        <end position="606"/>
    </location>
</feature>
<gene>
    <name evidence="3" type="ORF">KFL_003240040</name>
</gene>
<dbReference type="Proteomes" id="UP000054558">
    <property type="component" value="Unassembled WGS sequence"/>
</dbReference>
<feature type="region of interest" description="Disordered" evidence="1">
    <location>
        <begin position="236"/>
        <end position="274"/>
    </location>
</feature>
<dbReference type="InterPro" id="IPR003450">
    <property type="entry name" value="Replication_origin-bd"/>
</dbReference>
<evidence type="ECO:0000313" key="3">
    <source>
        <dbReference type="EMBL" id="GAQ86983.1"/>
    </source>
</evidence>